<evidence type="ECO:0000256" key="2">
    <source>
        <dbReference type="ARBA" id="ARBA00012135"/>
    </source>
</evidence>
<name>A0ABU1A2J6_9FLAO</name>
<evidence type="ECO:0000313" key="4">
    <source>
        <dbReference type="EMBL" id="MDQ7917860.1"/>
    </source>
</evidence>
<evidence type="ECO:0000313" key="5">
    <source>
        <dbReference type="Proteomes" id="UP001230915"/>
    </source>
</evidence>
<proteinExistence type="predicted"/>
<comment type="pathway">
    <text evidence="1">Cofactor biosynthesis; thiamine diphosphate biosynthesis.</text>
</comment>
<gene>
    <name evidence="4" type="ORF">RBU60_09760</name>
</gene>
<feature type="domain" description="Pyridoxamine kinase/Phosphomethylpyrimidine kinase" evidence="3">
    <location>
        <begin position="14"/>
        <end position="248"/>
    </location>
</feature>
<dbReference type="PANTHER" id="PTHR20858">
    <property type="entry name" value="PHOSPHOMETHYLPYRIMIDINE KINASE"/>
    <property type="match status" value="1"/>
</dbReference>
<organism evidence="4 5">
    <name type="scientific">Mesonia profundi</name>
    <dbReference type="NCBI Taxonomy" id="3070998"/>
    <lineage>
        <taxon>Bacteria</taxon>
        <taxon>Pseudomonadati</taxon>
        <taxon>Bacteroidota</taxon>
        <taxon>Flavobacteriia</taxon>
        <taxon>Flavobacteriales</taxon>
        <taxon>Flavobacteriaceae</taxon>
        <taxon>Mesonia</taxon>
    </lineage>
</organism>
<reference evidence="4 5" key="1">
    <citation type="submission" date="2023-08" db="EMBL/GenBank/DDBJ databases">
        <title>Mesonia sp. MT50, isolated from deep-sea sediment of the Mariana Trench.</title>
        <authorList>
            <person name="Fu H."/>
        </authorList>
    </citation>
    <scope>NUCLEOTIDE SEQUENCE [LARGE SCALE GENOMIC DNA]</scope>
    <source>
        <strain evidence="4 5">MT50</strain>
    </source>
</reference>
<dbReference type="PANTHER" id="PTHR20858:SF17">
    <property type="entry name" value="HYDROXYMETHYLPYRIMIDINE_PHOSPHOMETHYLPYRIMIDINE KINASE THI20-RELATED"/>
    <property type="match status" value="1"/>
</dbReference>
<keyword evidence="5" id="KW-1185">Reference proteome</keyword>
<dbReference type="EMBL" id="JAVHUL010000024">
    <property type="protein sequence ID" value="MDQ7917860.1"/>
    <property type="molecule type" value="Genomic_DNA"/>
</dbReference>
<dbReference type="CDD" id="cd01169">
    <property type="entry name" value="HMPP_kinase"/>
    <property type="match status" value="1"/>
</dbReference>
<dbReference type="RefSeq" id="WP_308864718.1">
    <property type="nucleotide sequence ID" value="NZ_JAVHUL010000024.1"/>
</dbReference>
<dbReference type="InterPro" id="IPR004399">
    <property type="entry name" value="HMP/HMP-P_kinase_dom"/>
</dbReference>
<dbReference type="Proteomes" id="UP001230915">
    <property type="component" value="Unassembled WGS sequence"/>
</dbReference>
<keyword evidence="4" id="KW-0418">Kinase</keyword>
<dbReference type="InterPro" id="IPR013749">
    <property type="entry name" value="PM/HMP-P_kinase-1"/>
</dbReference>
<dbReference type="InterPro" id="IPR029056">
    <property type="entry name" value="Ribokinase-like"/>
</dbReference>
<protein>
    <recommendedName>
        <fullName evidence="2">hydroxymethylpyrimidine kinase</fullName>
        <ecNumber evidence="2">2.7.1.49</ecNumber>
    </recommendedName>
</protein>
<dbReference type="GO" id="GO:0016301">
    <property type="term" value="F:kinase activity"/>
    <property type="evidence" value="ECO:0007669"/>
    <property type="project" value="UniProtKB-KW"/>
</dbReference>
<dbReference type="Pfam" id="PF08543">
    <property type="entry name" value="Phos_pyr_kin"/>
    <property type="match status" value="1"/>
</dbReference>
<evidence type="ECO:0000256" key="1">
    <source>
        <dbReference type="ARBA" id="ARBA00004948"/>
    </source>
</evidence>
<dbReference type="Gene3D" id="3.40.1190.20">
    <property type="match status" value="1"/>
</dbReference>
<dbReference type="SUPFAM" id="SSF53613">
    <property type="entry name" value="Ribokinase-like"/>
    <property type="match status" value="1"/>
</dbReference>
<sequence>MNNRKYVLTIAGHDPSGGAGITSDIKTFEAHGLYGLSVCTAVTVQNDIAFKQCDWVATETILAQVDTLFERFEINTVKIGLIESWHSLLLIVEKLHTINPSIKVVLDPVFKASAGFDFHSNEQQDVLNEIWKLCDIITPNYDEIQDLYPEMYLEETLQHISRFTNVHLKGRHKEDKKGWDQLHHSKIVTVHIPPTLTEISEKHGSGCVLSSALASNLDLAIELEDACRNAKLYTEQFLNSHPSLLEKHANLTRT</sequence>
<dbReference type="EC" id="2.7.1.49" evidence="2"/>
<comment type="caution">
    <text evidence="4">The sequence shown here is derived from an EMBL/GenBank/DDBJ whole genome shotgun (WGS) entry which is preliminary data.</text>
</comment>
<accession>A0ABU1A2J6</accession>
<evidence type="ECO:0000259" key="3">
    <source>
        <dbReference type="Pfam" id="PF08543"/>
    </source>
</evidence>
<keyword evidence="4" id="KW-0808">Transferase</keyword>